<sequence length="58" mass="6668">MDGVKIACQEILLRLQLMDGVKVSYQTQDEIERIIRSTYHLGYADGQLEAEKKQIKIS</sequence>
<keyword evidence="2" id="KW-1185">Reference proteome</keyword>
<dbReference type="EMBL" id="JAOTPO010000001">
    <property type="protein sequence ID" value="MDE5411839.1"/>
    <property type="molecule type" value="Genomic_DNA"/>
</dbReference>
<reference evidence="1" key="1">
    <citation type="submission" date="2024-05" db="EMBL/GenBank/DDBJ databases">
        <title>Alkalihalobacillus sp. strain MEB203 novel alkaliphilic bacterium from Lonar Lake, India.</title>
        <authorList>
            <person name="Joshi A."/>
            <person name="Thite S."/>
            <person name="Mengade P."/>
        </authorList>
    </citation>
    <scope>NUCLEOTIDE SEQUENCE</scope>
    <source>
        <strain evidence="1">MEB 203</strain>
    </source>
</reference>
<dbReference type="RefSeq" id="WP_275116474.1">
    <property type="nucleotide sequence ID" value="NZ_JAOTPO010000001.1"/>
</dbReference>
<protein>
    <submittedName>
        <fullName evidence="1">Uncharacterized protein</fullName>
    </submittedName>
</protein>
<gene>
    <name evidence="1" type="ORF">N7Z68_00400</name>
</gene>
<accession>A0ABT5VCD3</accession>
<name>A0ABT5VCD3_9BACI</name>
<dbReference type="Proteomes" id="UP001148125">
    <property type="component" value="Unassembled WGS sequence"/>
</dbReference>
<comment type="caution">
    <text evidence="1">The sequence shown here is derived from an EMBL/GenBank/DDBJ whole genome shotgun (WGS) entry which is preliminary data.</text>
</comment>
<evidence type="ECO:0000313" key="2">
    <source>
        <dbReference type="Proteomes" id="UP001148125"/>
    </source>
</evidence>
<organism evidence="1 2">
    <name type="scientific">Alkalihalobacterium chitinilyticum</name>
    <dbReference type="NCBI Taxonomy" id="2980103"/>
    <lineage>
        <taxon>Bacteria</taxon>
        <taxon>Bacillati</taxon>
        <taxon>Bacillota</taxon>
        <taxon>Bacilli</taxon>
        <taxon>Bacillales</taxon>
        <taxon>Bacillaceae</taxon>
        <taxon>Alkalihalobacterium</taxon>
    </lineage>
</organism>
<proteinExistence type="predicted"/>
<evidence type="ECO:0000313" key="1">
    <source>
        <dbReference type="EMBL" id="MDE5411839.1"/>
    </source>
</evidence>